<comment type="caution">
    <text evidence="1">The sequence shown here is derived from an EMBL/GenBank/DDBJ whole genome shotgun (WGS) entry which is preliminary data.</text>
</comment>
<evidence type="ECO:0000313" key="2">
    <source>
        <dbReference type="Proteomes" id="UP000469558"/>
    </source>
</evidence>
<proteinExistence type="predicted"/>
<dbReference type="PANTHER" id="PTHR43205">
    <property type="entry name" value="PROSTAGLANDIN REDUCTASE"/>
    <property type="match status" value="1"/>
</dbReference>
<dbReference type="PANTHER" id="PTHR43205:SF42">
    <property type="entry name" value="ALCOHOL DEHYDROGENASE, ZINC-CONTAINING (AFU_ORTHOLOGUE AFUA_7G04530)"/>
    <property type="match status" value="1"/>
</dbReference>
<dbReference type="OrthoDB" id="809632at2759"/>
<reference evidence="1 2" key="1">
    <citation type="submission" date="2018-05" db="EMBL/GenBank/DDBJ databases">
        <title>Genome sequencing and assembly of the regulated plant pathogen Lachnellula willkommii and related sister species for the development of diagnostic species identification markers.</title>
        <authorList>
            <person name="Giroux E."/>
            <person name="Bilodeau G."/>
        </authorList>
    </citation>
    <scope>NUCLEOTIDE SEQUENCE [LARGE SCALE GENOMIC DNA]</scope>
    <source>
        <strain evidence="1 2">CBS 268.59</strain>
    </source>
</reference>
<keyword evidence="2" id="KW-1185">Reference proteome</keyword>
<protein>
    <submittedName>
        <fullName evidence="1">Putative NADP-dependent oxidoreductase</fullName>
    </submittedName>
</protein>
<dbReference type="Gene3D" id="3.40.50.720">
    <property type="entry name" value="NAD(P)-binding Rossmann-like Domain"/>
    <property type="match status" value="1"/>
</dbReference>
<dbReference type="AlphaFoldDB" id="A0A8T9CIS7"/>
<dbReference type="Proteomes" id="UP000469558">
    <property type="component" value="Unassembled WGS sequence"/>
</dbReference>
<organism evidence="1 2">
    <name type="scientific">Lachnellula suecica</name>
    <dbReference type="NCBI Taxonomy" id="602035"/>
    <lineage>
        <taxon>Eukaryota</taxon>
        <taxon>Fungi</taxon>
        <taxon>Dikarya</taxon>
        <taxon>Ascomycota</taxon>
        <taxon>Pezizomycotina</taxon>
        <taxon>Leotiomycetes</taxon>
        <taxon>Helotiales</taxon>
        <taxon>Lachnaceae</taxon>
        <taxon>Lachnellula</taxon>
    </lineage>
</organism>
<dbReference type="InterPro" id="IPR045010">
    <property type="entry name" value="MDR_fam"/>
</dbReference>
<dbReference type="EMBL" id="QGMK01000003">
    <property type="protein sequence ID" value="TVY85518.1"/>
    <property type="molecule type" value="Genomic_DNA"/>
</dbReference>
<sequence length="81" mass="8751">MVIAMRIKMQGFIVFDYISQFPAAQKDLVQWLSEGKLQRKETIIKGGLAAAPEALGGLYNGINTGKLLVEIKADEGAGSKL</sequence>
<name>A0A8T9CIS7_9HELO</name>
<accession>A0A8T9CIS7</accession>
<evidence type="ECO:0000313" key="1">
    <source>
        <dbReference type="EMBL" id="TVY85518.1"/>
    </source>
</evidence>
<gene>
    <name evidence="1" type="primary">yfmJ_1</name>
    <name evidence="1" type="ORF">LSUE1_G000384</name>
</gene>
<dbReference type="GO" id="GO:0016628">
    <property type="term" value="F:oxidoreductase activity, acting on the CH-CH group of donors, NAD or NADP as acceptor"/>
    <property type="evidence" value="ECO:0007669"/>
    <property type="project" value="InterPro"/>
</dbReference>
<dbReference type="Gene3D" id="3.90.180.10">
    <property type="entry name" value="Medium-chain alcohol dehydrogenases, catalytic domain"/>
    <property type="match status" value="1"/>
</dbReference>